<protein>
    <submittedName>
        <fullName evidence="1">Uncharacterized protein</fullName>
    </submittedName>
</protein>
<comment type="caution">
    <text evidence="1">The sequence shown here is derived from an EMBL/GenBank/DDBJ whole genome shotgun (WGS) entry which is preliminary data.</text>
</comment>
<evidence type="ECO:0000313" key="1">
    <source>
        <dbReference type="EMBL" id="MBB3925416.1"/>
    </source>
</evidence>
<organism evidence="1 2">
    <name type="scientific">Sphingobium jiangsuense</name>
    <dbReference type="NCBI Taxonomy" id="870476"/>
    <lineage>
        <taxon>Bacteria</taxon>
        <taxon>Pseudomonadati</taxon>
        <taxon>Pseudomonadota</taxon>
        <taxon>Alphaproteobacteria</taxon>
        <taxon>Sphingomonadales</taxon>
        <taxon>Sphingomonadaceae</taxon>
        <taxon>Sphingobium</taxon>
    </lineage>
</organism>
<dbReference type="EMBL" id="JACIDT010000003">
    <property type="protein sequence ID" value="MBB3925416.1"/>
    <property type="molecule type" value="Genomic_DNA"/>
</dbReference>
<dbReference type="InterPro" id="IPR046736">
    <property type="entry name" value="DUF6628"/>
</dbReference>
<accession>A0A7W6BI25</accession>
<keyword evidence="2" id="KW-1185">Reference proteome</keyword>
<evidence type="ECO:0000313" key="2">
    <source>
        <dbReference type="Proteomes" id="UP000571950"/>
    </source>
</evidence>
<sequence length="149" mass="16373">MTAPFPTPLADSRAADLRLSCPARTDGPRLLFLKTARLMAIGGANDARAASVMMGWFGRNYRRPLILIRALMLEMARISERRIQLAPPCSNRLTRDEATMLRALGRPEWQIDRCHDDACALLSVDNALGAATCFQAVASCFEDLGAPVR</sequence>
<dbReference type="RefSeq" id="WP_246343360.1">
    <property type="nucleotide sequence ID" value="NZ_BSPS01000077.1"/>
</dbReference>
<gene>
    <name evidence="1" type="ORF">GGR43_001129</name>
</gene>
<proteinExistence type="predicted"/>
<name>A0A7W6BI25_9SPHN</name>
<dbReference type="Pfam" id="PF20333">
    <property type="entry name" value="DUF6628"/>
    <property type="match status" value="1"/>
</dbReference>
<reference evidence="1 2" key="1">
    <citation type="submission" date="2020-08" db="EMBL/GenBank/DDBJ databases">
        <title>Genomic Encyclopedia of Type Strains, Phase IV (KMG-IV): sequencing the most valuable type-strain genomes for metagenomic binning, comparative biology and taxonomic classification.</title>
        <authorList>
            <person name="Goeker M."/>
        </authorList>
    </citation>
    <scope>NUCLEOTIDE SEQUENCE [LARGE SCALE GENOMIC DNA]</scope>
    <source>
        <strain evidence="1 2">DSM 26189</strain>
    </source>
</reference>
<dbReference type="Proteomes" id="UP000571950">
    <property type="component" value="Unassembled WGS sequence"/>
</dbReference>
<dbReference type="AlphaFoldDB" id="A0A7W6BI25"/>